<comment type="caution">
    <text evidence="11">The sequence shown here is derived from an EMBL/GenBank/DDBJ whole genome shotgun (WGS) entry which is preliminary data.</text>
</comment>
<feature type="transmembrane region" description="Helical" evidence="8">
    <location>
        <begin position="331"/>
        <end position="352"/>
    </location>
</feature>
<dbReference type="GO" id="GO:0015379">
    <property type="term" value="F:potassium:chloride symporter activity"/>
    <property type="evidence" value="ECO:0007669"/>
    <property type="project" value="TreeGrafter"/>
</dbReference>
<dbReference type="Gene3D" id="1.20.1740.10">
    <property type="entry name" value="Amino acid/polyamine transporter I"/>
    <property type="match status" value="1"/>
</dbReference>
<dbReference type="Pfam" id="PF03522">
    <property type="entry name" value="SLC12"/>
    <property type="match status" value="1"/>
</dbReference>
<feature type="compositionally biased region" description="Polar residues" evidence="7">
    <location>
        <begin position="301"/>
        <end position="316"/>
    </location>
</feature>
<evidence type="ECO:0000259" key="9">
    <source>
        <dbReference type="Pfam" id="PF00324"/>
    </source>
</evidence>
<sequence length="1614" mass="173986">MSHFIASRDQSADHFDSLNHALLRRSENVEGFDEDEEDSQGQNDSEGDSRGNNKNNNNDRSGSHRSSSASHRHKMSSALQARRRRNTGEGMGDHAQQGSESSADSSAQSPGTPSDQTPESAASYTMGGGRPSRSVSHSTSTTRQHSPEPFPKSLKDSLSRPRSVHATSSTSAPKKGGSKRRQLHGRERKLSDPEELFGPLPGGRAAGKRRADSSSQTPNNESSSDDKDRTIRITSPRSESTARARLKGVSFSADPEDGASVRNSKYSSRGQDDAQDAEDDENNARSSGFMDIERAMGHGATNGNTSQGPSGSSRTKSAGLISAQELQPRKLGTFMGVFLPVSLNILGIILFLRFGFILGQVGLLGSLFLLAISYGIDTLTTLSLSAISTNGQVRGGGAYYLISRSLGPEFGGSIGLIFFAGQALNASMNVLGFCESLTDAFGISRGEGTGFLPEGAWWNFGYGSLVLLLSMVICLVGSAVFARATLVLAIILAISIISIPISSLTVQPFVDEDRGAYYTGWALSTLRENLFPAFSSNAAGSGSPPGVKESWQSVFGVLFPAVIGILAGASVSGDLRKPSKSLTKGTNGALIFTFIVYGAAFVIFAGTIKRQSFYEDVGIVSDVALWPQVITFGALASTAFSALMGMLACAKVLQAIARDNLLPVLDIFAQGTEMSDTPTYAVFLTYVLCQIILFVDSVNAIASLVTMTTLLTFGVLSFACFALKAGGAPSFRPSFRYFNLWTSGGGALACLVAMFFTNAVLAVLCIVIEVLLFVAIHVFSPPKPWGDVTRNLHYHIVRKYLLRIDERKGHVKYWRPQLLLLANNPRTEWNLIIFCNSLKKGALYVLGHIIKGDFSECLPELRRQQIAWLKLVDISGIKSFVDVVIARDEREGARNLILSCGLGGMRPNVVVLGFPTHVQYPARLVVPRTPGGSRPESYSTGSNVRVRTGSSESVLISRSFGSESGSLKSDGSEITIRGVVEKPGASMGIARTMSDQSEVDEDNLNESQSRSLPTDSARRETPIRPTTFVGIMEDTLALNKALAVAYNFQNLRLPGPIPGPTGSEKASMANKSSNPFSRLFGFGHSSSHHSKLPTNGQSSERYIDLWPIQIASPDLDASHAWDTYTMVLQLGTILSYTGTWKGHKLRVSVFVEAEKDVEGERRRVRSLLDNLRIPAALRVFTLSSGSVASYEAIVMGRTPVAPLIDRQLAGDPWWEALRQLRKEDERRAKAAAKRASQINPDAPTPSGPLATGGEGTQKQSKRDQKIFGVSLPPEHLAFFRNNMRIGLAHPRSRKANRARRSASEESESEDELSDSDDAGSDLSDELANLGDEDEWFGAGSQGLGLRRSSTITYTPTRSSKSGRQRAYSIGDTSGHPDEPLLGSRSRSTYGSTADAEPGTPTQTTSRKMGLPVDGGEESDDEGDGTLKASDRARIEAAMRAQSEEEEGSSSSSAVPDPTLTPKKEVVRSRPKRSNSTSSASSRSSAPGTSKRDRAHSSVHRPQQQRPGIGERRPTGSKPQYRSSTPAGEHSHRKPLISFNELPNKAQYLILNELIRTNSSPATTVVLTALPAPETGMSDDELRSLRYLEQLESLFSGGPPVLGVHARQLTMTMSL</sequence>
<dbReference type="GO" id="GO:0055064">
    <property type="term" value="P:chloride ion homeostasis"/>
    <property type="evidence" value="ECO:0007669"/>
    <property type="project" value="TreeGrafter"/>
</dbReference>
<feature type="compositionally biased region" description="Acidic residues" evidence="7">
    <location>
        <begin position="1304"/>
        <end position="1335"/>
    </location>
</feature>
<feature type="compositionally biased region" description="Polar residues" evidence="7">
    <location>
        <begin position="1347"/>
        <end position="1361"/>
    </location>
</feature>
<dbReference type="Proteomes" id="UP000077521">
    <property type="component" value="Unassembled WGS sequence"/>
</dbReference>
<evidence type="ECO:0000256" key="5">
    <source>
        <dbReference type="ARBA" id="ARBA00022989"/>
    </source>
</evidence>
<dbReference type="FunFam" id="1.20.1740.10:FF:000013">
    <property type="entry name" value="Solute carrier family 12 member"/>
    <property type="match status" value="1"/>
</dbReference>
<dbReference type="GO" id="GO:0005774">
    <property type="term" value="C:vacuolar membrane"/>
    <property type="evidence" value="ECO:0007669"/>
    <property type="project" value="TreeGrafter"/>
</dbReference>
<feature type="region of interest" description="Disordered" evidence="7">
    <location>
        <begin position="994"/>
        <end position="1021"/>
    </location>
</feature>
<feature type="compositionally biased region" description="Polar residues" evidence="7">
    <location>
        <begin position="110"/>
        <end position="123"/>
    </location>
</feature>
<feature type="compositionally biased region" description="Low complexity" evidence="7">
    <location>
        <begin position="95"/>
        <end position="109"/>
    </location>
</feature>
<comment type="subcellular location">
    <subcellularLocation>
        <location evidence="1">Membrane</location>
        <topology evidence="1">Multi-pass membrane protein</topology>
    </subcellularLocation>
</comment>
<dbReference type="EMBL" id="LWDF02000088">
    <property type="protein sequence ID" value="KAE8257967.1"/>
    <property type="molecule type" value="Genomic_DNA"/>
</dbReference>
<evidence type="ECO:0000256" key="2">
    <source>
        <dbReference type="ARBA" id="ARBA00010593"/>
    </source>
</evidence>
<feature type="domain" description="SLC12A transporter C-terminal" evidence="10">
    <location>
        <begin position="831"/>
        <end position="916"/>
    </location>
</feature>
<feature type="region of interest" description="Disordered" evidence="7">
    <location>
        <begin position="296"/>
        <end position="319"/>
    </location>
</feature>
<comment type="similarity">
    <text evidence="2">Belongs to the SLC12A transporter family.</text>
</comment>
<feature type="compositionally biased region" description="Polar residues" evidence="7">
    <location>
        <begin position="232"/>
        <end position="241"/>
    </location>
</feature>
<feature type="compositionally biased region" description="Polar residues" evidence="7">
    <location>
        <begin position="1005"/>
        <end position="1014"/>
    </location>
</feature>
<keyword evidence="6 8" id="KW-0472">Membrane</keyword>
<dbReference type="InterPro" id="IPR018491">
    <property type="entry name" value="SLC12_C"/>
</dbReference>
<feature type="transmembrane region" description="Helical" evidence="8">
    <location>
        <begin position="486"/>
        <end position="506"/>
    </location>
</feature>
<feature type="transmembrane region" description="Helical" evidence="8">
    <location>
        <begin position="761"/>
        <end position="780"/>
    </location>
</feature>
<feature type="region of interest" description="Disordered" evidence="7">
    <location>
        <begin position="26"/>
        <end position="284"/>
    </location>
</feature>
<keyword evidence="4 8" id="KW-0812">Transmembrane</keyword>
<dbReference type="PANTHER" id="PTHR11827">
    <property type="entry name" value="SOLUTE CARRIER FAMILY 12, CATION COTRANSPORTERS"/>
    <property type="match status" value="1"/>
</dbReference>
<name>A0A8T8TBL1_9BASI</name>
<evidence type="ECO:0000313" key="11">
    <source>
        <dbReference type="EMBL" id="KAE8257967.1"/>
    </source>
</evidence>
<evidence type="ECO:0000256" key="3">
    <source>
        <dbReference type="ARBA" id="ARBA00022448"/>
    </source>
</evidence>
<keyword evidence="5 8" id="KW-1133">Transmembrane helix</keyword>
<proteinExistence type="inferred from homology"/>
<keyword evidence="12" id="KW-1185">Reference proteome</keyword>
<dbReference type="GO" id="GO:0034486">
    <property type="term" value="P:vacuolar transmembrane transport"/>
    <property type="evidence" value="ECO:0007669"/>
    <property type="project" value="TreeGrafter"/>
</dbReference>
<feature type="transmembrane region" description="Helical" evidence="8">
    <location>
        <begin position="735"/>
        <end position="755"/>
    </location>
</feature>
<feature type="region of interest" description="Disordered" evidence="7">
    <location>
        <begin position="1225"/>
        <end position="1263"/>
    </location>
</feature>
<evidence type="ECO:0000256" key="8">
    <source>
        <dbReference type="SAM" id="Phobius"/>
    </source>
</evidence>
<feature type="compositionally biased region" description="Polar residues" evidence="7">
    <location>
        <begin position="1516"/>
        <end position="1525"/>
    </location>
</feature>
<organism evidence="11 12">
    <name type="scientific">Tilletia indica</name>
    <dbReference type="NCBI Taxonomy" id="43049"/>
    <lineage>
        <taxon>Eukaryota</taxon>
        <taxon>Fungi</taxon>
        <taxon>Dikarya</taxon>
        <taxon>Basidiomycota</taxon>
        <taxon>Ustilaginomycotina</taxon>
        <taxon>Exobasidiomycetes</taxon>
        <taxon>Tilletiales</taxon>
        <taxon>Tilletiaceae</taxon>
        <taxon>Tilletia</taxon>
    </lineage>
</organism>
<evidence type="ECO:0000256" key="1">
    <source>
        <dbReference type="ARBA" id="ARBA00004141"/>
    </source>
</evidence>
<feature type="compositionally biased region" description="Basic residues" evidence="7">
    <location>
        <begin position="70"/>
        <end position="85"/>
    </location>
</feature>
<feature type="compositionally biased region" description="Acidic residues" evidence="7">
    <location>
        <begin position="30"/>
        <end position="39"/>
    </location>
</feature>
<dbReference type="GO" id="GO:0006884">
    <property type="term" value="P:cell volume homeostasis"/>
    <property type="evidence" value="ECO:0007669"/>
    <property type="project" value="TreeGrafter"/>
</dbReference>
<protein>
    <recommendedName>
        <fullName evidence="13">Amino acid permease/ SLC12A domain-containing protein</fullName>
    </recommendedName>
</protein>
<accession>A0A8T8TBL1</accession>
<evidence type="ECO:0000313" key="12">
    <source>
        <dbReference type="Proteomes" id="UP000077521"/>
    </source>
</evidence>
<feature type="domain" description="Amino acid permease/ SLC12A" evidence="9">
    <location>
        <begin position="340"/>
        <end position="819"/>
    </location>
</feature>
<evidence type="ECO:0000256" key="7">
    <source>
        <dbReference type="SAM" id="MobiDB-lite"/>
    </source>
</evidence>
<feature type="transmembrane region" description="Helical" evidence="8">
    <location>
        <begin position="701"/>
        <end position="723"/>
    </location>
</feature>
<evidence type="ECO:0008006" key="13">
    <source>
        <dbReference type="Google" id="ProtNLM"/>
    </source>
</evidence>
<feature type="compositionally biased region" description="Low complexity" evidence="7">
    <location>
        <begin position="131"/>
        <end position="144"/>
    </location>
</feature>
<feature type="compositionally biased region" description="Acidic residues" evidence="7">
    <location>
        <begin position="1414"/>
        <end position="1423"/>
    </location>
</feature>
<dbReference type="InterPro" id="IPR004841">
    <property type="entry name" value="AA-permease/SLC12A_dom"/>
</dbReference>
<feature type="region of interest" description="Disordered" evidence="7">
    <location>
        <begin position="1289"/>
        <end position="1537"/>
    </location>
</feature>
<feature type="transmembrane region" description="Helical" evidence="8">
    <location>
        <begin position="357"/>
        <end position="376"/>
    </location>
</feature>
<reference evidence="11" key="1">
    <citation type="submission" date="2016-04" db="EMBL/GenBank/DDBJ databases">
        <authorList>
            <person name="Nguyen H.D."/>
            <person name="Samba Siva P."/>
            <person name="Cullis J."/>
            <person name="Levesque C.A."/>
            <person name="Hambleton S."/>
        </authorList>
    </citation>
    <scope>NUCLEOTIDE SEQUENCE</scope>
    <source>
        <strain evidence="11">DAOMC 236416</strain>
    </source>
</reference>
<evidence type="ECO:0000256" key="6">
    <source>
        <dbReference type="ARBA" id="ARBA00023136"/>
    </source>
</evidence>
<feature type="compositionally biased region" description="Low complexity" evidence="7">
    <location>
        <begin position="213"/>
        <end position="222"/>
    </location>
</feature>
<feature type="compositionally biased region" description="Low complexity" evidence="7">
    <location>
        <begin position="50"/>
        <end position="69"/>
    </location>
</feature>
<feature type="transmembrane region" description="Helical" evidence="8">
    <location>
        <begin position="554"/>
        <end position="575"/>
    </location>
</feature>
<feature type="transmembrane region" description="Helical" evidence="8">
    <location>
        <begin position="460"/>
        <end position="481"/>
    </location>
</feature>
<dbReference type="GO" id="GO:0055075">
    <property type="term" value="P:potassium ion homeostasis"/>
    <property type="evidence" value="ECO:0007669"/>
    <property type="project" value="TreeGrafter"/>
</dbReference>
<dbReference type="PANTHER" id="PTHR11827:SF72">
    <property type="entry name" value="GH08340P"/>
    <property type="match status" value="1"/>
</dbReference>
<dbReference type="InterPro" id="IPR004842">
    <property type="entry name" value="SLC12A_fam"/>
</dbReference>
<gene>
    <name evidence="11" type="ORF">A4X13_0g2005</name>
</gene>
<evidence type="ECO:0000259" key="10">
    <source>
        <dbReference type="Pfam" id="PF03522"/>
    </source>
</evidence>
<feature type="transmembrane region" description="Helical" evidence="8">
    <location>
        <begin position="628"/>
        <end position="650"/>
    </location>
</feature>
<dbReference type="Pfam" id="PF00324">
    <property type="entry name" value="AA_permease"/>
    <property type="match status" value="1"/>
</dbReference>
<feature type="transmembrane region" description="Helical" evidence="8">
    <location>
        <begin position="587"/>
        <end position="608"/>
    </location>
</feature>
<evidence type="ECO:0000256" key="4">
    <source>
        <dbReference type="ARBA" id="ARBA00022692"/>
    </source>
</evidence>
<reference evidence="11" key="2">
    <citation type="journal article" date="2019" name="IMA Fungus">
        <title>Genome sequencing and comparison of five Tilletia species to identify candidate genes for the detection of regulated species infecting wheat.</title>
        <authorList>
            <person name="Nguyen H.D.T."/>
            <person name="Sultana T."/>
            <person name="Kesanakurti P."/>
            <person name="Hambleton S."/>
        </authorList>
    </citation>
    <scope>NUCLEOTIDE SEQUENCE</scope>
    <source>
        <strain evidence="11">DAOMC 236416</strain>
    </source>
</reference>
<feature type="compositionally biased region" description="Low complexity" evidence="7">
    <location>
        <begin position="1473"/>
        <end position="1488"/>
    </location>
</feature>
<feature type="compositionally biased region" description="Basic residues" evidence="7">
    <location>
        <begin position="1290"/>
        <end position="1300"/>
    </location>
</feature>
<keyword evidence="3" id="KW-0813">Transport</keyword>